<dbReference type="Proteomes" id="UP000545037">
    <property type="component" value="Unassembled WGS sequence"/>
</dbReference>
<sequence>MPFTALLLALALQETASAPGPEAPDPAAVEVGTVIDQLHEAASRADGPLYFSLFTPDARFIGTDATERWSLGGFRAYAEPYFAKGQGWTYLPRDRVITFAPVACHCVAAFDEILDNASYGSVRGSGVLVRTETGWKIEQYVLSYAIPNDLARPVTALIREHEAAASPAAPSSDR</sequence>
<name>A0A7W9CHQ6_9CAUL</name>
<dbReference type="SUPFAM" id="SSF54427">
    <property type="entry name" value="NTF2-like"/>
    <property type="match status" value="1"/>
</dbReference>
<dbReference type="EMBL" id="JACHOR010000002">
    <property type="protein sequence ID" value="MBB5745741.1"/>
    <property type="molecule type" value="Genomic_DNA"/>
</dbReference>
<gene>
    <name evidence="2" type="ORF">GGR13_001325</name>
</gene>
<dbReference type="Gene3D" id="3.10.450.50">
    <property type="match status" value="1"/>
</dbReference>
<proteinExistence type="predicted"/>
<feature type="domain" description="SnoaL-like" evidence="1">
    <location>
        <begin position="33"/>
        <end position="147"/>
    </location>
</feature>
<dbReference type="Pfam" id="PF13474">
    <property type="entry name" value="SnoaL_3"/>
    <property type="match status" value="1"/>
</dbReference>
<evidence type="ECO:0000259" key="1">
    <source>
        <dbReference type="Pfam" id="PF13474"/>
    </source>
</evidence>
<protein>
    <recommendedName>
        <fullName evidence="1">SnoaL-like domain-containing protein</fullName>
    </recommendedName>
</protein>
<dbReference type="InterPro" id="IPR032710">
    <property type="entry name" value="NTF2-like_dom_sf"/>
</dbReference>
<organism evidence="2 3">
    <name type="scientific">Brevundimonas variabilis</name>
    <dbReference type="NCBI Taxonomy" id="74312"/>
    <lineage>
        <taxon>Bacteria</taxon>
        <taxon>Pseudomonadati</taxon>
        <taxon>Pseudomonadota</taxon>
        <taxon>Alphaproteobacteria</taxon>
        <taxon>Caulobacterales</taxon>
        <taxon>Caulobacteraceae</taxon>
        <taxon>Brevundimonas</taxon>
    </lineage>
</organism>
<dbReference type="AlphaFoldDB" id="A0A7W9CHQ6"/>
<evidence type="ECO:0000313" key="3">
    <source>
        <dbReference type="Proteomes" id="UP000545037"/>
    </source>
</evidence>
<dbReference type="RefSeq" id="WP_183212704.1">
    <property type="nucleotide sequence ID" value="NZ_JACHOR010000002.1"/>
</dbReference>
<evidence type="ECO:0000313" key="2">
    <source>
        <dbReference type="EMBL" id="MBB5745741.1"/>
    </source>
</evidence>
<keyword evidence="3" id="KW-1185">Reference proteome</keyword>
<dbReference type="InterPro" id="IPR037401">
    <property type="entry name" value="SnoaL-like"/>
</dbReference>
<comment type="caution">
    <text evidence="2">The sequence shown here is derived from an EMBL/GenBank/DDBJ whole genome shotgun (WGS) entry which is preliminary data.</text>
</comment>
<reference evidence="2 3" key="1">
    <citation type="submission" date="2020-08" db="EMBL/GenBank/DDBJ databases">
        <title>Genomic Encyclopedia of Type Strains, Phase IV (KMG-IV): sequencing the most valuable type-strain genomes for metagenomic binning, comparative biology and taxonomic classification.</title>
        <authorList>
            <person name="Goeker M."/>
        </authorList>
    </citation>
    <scope>NUCLEOTIDE SEQUENCE [LARGE SCALE GENOMIC DNA]</scope>
    <source>
        <strain evidence="2 3">DSM 4737</strain>
    </source>
</reference>
<accession>A0A7W9CHQ6</accession>